<evidence type="ECO:0000256" key="6">
    <source>
        <dbReference type="SAM" id="Phobius"/>
    </source>
</evidence>
<dbReference type="Proteomes" id="UP001347796">
    <property type="component" value="Unassembled WGS sequence"/>
</dbReference>
<feature type="transmembrane region" description="Helical" evidence="6">
    <location>
        <begin position="180"/>
        <end position="203"/>
    </location>
</feature>
<evidence type="ECO:0000256" key="5">
    <source>
        <dbReference type="SAM" id="MobiDB-lite"/>
    </source>
</evidence>
<dbReference type="InterPro" id="IPR011547">
    <property type="entry name" value="SLC26A/SulP_dom"/>
</dbReference>
<feature type="domain" description="STAS" evidence="7">
    <location>
        <begin position="499"/>
        <end position="609"/>
    </location>
</feature>
<dbReference type="PANTHER" id="PTHR11814">
    <property type="entry name" value="SULFATE TRANSPORTER"/>
    <property type="match status" value="1"/>
</dbReference>
<dbReference type="PROSITE" id="PS01130">
    <property type="entry name" value="SLC26A"/>
    <property type="match status" value="1"/>
</dbReference>
<feature type="transmembrane region" description="Helical" evidence="6">
    <location>
        <begin position="333"/>
        <end position="356"/>
    </location>
</feature>
<organism evidence="8 9">
    <name type="scientific">Patella caerulea</name>
    <name type="common">Rayed Mediterranean limpet</name>
    <dbReference type="NCBI Taxonomy" id="87958"/>
    <lineage>
        <taxon>Eukaryota</taxon>
        <taxon>Metazoa</taxon>
        <taxon>Spiralia</taxon>
        <taxon>Lophotrochozoa</taxon>
        <taxon>Mollusca</taxon>
        <taxon>Gastropoda</taxon>
        <taxon>Patellogastropoda</taxon>
        <taxon>Patelloidea</taxon>
        <taxon>Patellidae</taxon>
        <taxon>Patella</taxon>
    </lineage>
</organism>
<evidence type="ECO:0000313" key="9">
    <source>
        <dbReference type="Proteomes" id="UP001347796"/>
    </source>
</evidence>
<comment type="caution">
    <text evidence="8">The sequence shown here is derived from an EMBL/GenBank/DDBJ whole genome shotgun (WGS) entry which is preliminary data.</text>
</comment>
<keyword evidence="9" id="KW-1185">Reference proteome</keyword>
<evidence type="ECO:0000256" key="1">
    <source>
        <dbReference type="ARBA" id="ARBA00004141"/>
    </source>
</evidence>
<dbReference type="InterPro" id="IPR036513">
    <property type="entry name" value="STAS_dom_sf"/>
</dbReference>
<reference evidence="8 9" key="1">
    <citation type="submission" date="2024-01" db="EMBL/GenBank/DDBJ databases">
        <title>The genome of the rayed Mediterranean limpet Patella caerulea (Linnaeus, 1758).</title>
        <authorList>
            <person name="Anh-Thu Weber A."/>
            <person name="Halstead-Nussloch G."/>
        </authorList>
    </citation>
    <scope>NUCLEOTIDE SEQUENCE [LARGE SCALE GENOMIC DNA]</scope>
    <source>
        <strain evidence="8">AATW-2023a</strain>
        <tissue evidence="8">Whole specimen</tissue>
    </source>
</reference>
<dbReference type="InterPro" id="IPR018045">
    <property type="entry name" value="S04_transporter_CS"/>
</dbReference>
<keyword evidence="4 6" id="KW-0472">Membrane</keyword>
<dbReference type="SUPFAM" id="SSF52091">
    <property type="entry name" value="SpoIIaa-like"/>
    <property type="match status" value="1"/>
</dbReference>
<feature type="transmembrane region" description="Helical" evidence="6">
    <location>
        <begin position="432"/>
        <end position="451"/>
    </location>
</feature>
<keyword evidence="2 6" id="KW-0812">Transmembrane</keyword>
<feature type="transmembrane region" description="Helical" evidence="6">
    <location>
        <begin position="265"/>
        <end position="289"/>
    </location>
</feature>
<proteinExistence type="predicted"/>
<gene>
    <name evidence="8" type="ORF">SNE40_019537</name>
</gene>
<dbReference type="EMBL" id="JAZGQO010000014">
    <property type="protein sequence ID" value="KAK6171323.1"/>
    <property type="molecule type" value="Genomic_DNA"/>
</dbReference>
<dbReference type="Pfam" id="PF01740">
    <property type="entry name" value="STAS"/>
    <property type="match status" value="1"/>
</dbReference>
<evidence type="ECO:0000256" key="3">
    <source>
        <dbReference type="ARBA" id="ARBA00022989"/>
    </source>
</evidence>
<dbReference type="AlphaFoldDB" id="A0AAN8J9M0"/>
<feature type="transmembrane region" description="Helical" evidence="6">
    <location>
        <begin position="463"/>
        <end position="496"/>
    </location>
</feature>
<dbReference type="InterPro" id="IPR001902">
    <property type="entry name" value="SLC26A/SulP_fam"/>
</dbReference>
<feature type="transmembrane region" description="Helical" evidence="6">
    <location>
        <begin position="146"/>
        <end position="173"/>
    </location>
</feature>
<accession>A0AAN8J9M0</accession>
<evidence type="ECO:0000256" key="2">
    <source>
        <dbReference type="ARBA" id="ARBA00022692"/>
    </source>
</evidence>
<feature type="region of interest" description="Disordered" evidence="5">
    <location>
        <begin position="611"/>
        <end position="630"/>
    </location>
</feature>
<sequence>MASQIQYDNDEQQTLIVDHTNSSEVRSMGSIHLSEKLKEIGRNICTKETLKKKLPITKWLPNYNLNTLQCDIIGGLTVGLTVIPQGLAYAKIAGLPPQYGLYSSFMGCFVYCFLGTSKDITLGPTAIMSLMTGTFAISPVPNDATYAIVLTLMCGIIQLVMGLLNLGIIVNFISYPVINAFTSAAAITIAFGQVKHIFGLSNIPRDFLPMVYHTFAELGKTKIWDMILGFSCLVLLYFIKKLRNINWGDSKSEELTIGQKVSRKFLWLFGTGANAVVVIAGAGIAASLISMNITDKLTITGHLHAGLPPFQAPAFSLKSKNITQSAGDIFTKIGVGFGIVPLLGLVETIAIGKAFARQNRYKIDPTQELIAIGVANIFSCFVSSYPVTGSFSRTAVNSQSGVKTPASGIFTGALILLALQVLTPLFYYIPDAALGAVIISAVLQMVDWKVLKILWKIDRLDLFPLIVTFLSSLVIGIEYGILVGIGISIIMILYPLARPKLNYYYQPGIIIVQPDKGINFPAAEYISDTIVLKATSGGKRRSVIFDFSHISSLDYTAVLAIEELMVDLKQHKLEVVLCHISSSVLKVIQRAEIPNLRLYSTIAEATDEMYVKDESEPTEDEESQPLIGRV</sequence>
<dbReference type="PROSITE" id="PS50801">
    <property type="entry name" value="STAS"/>
    <property type="match status" value="1"/>
</dbReference>
<dbReference type="InterPro" id="IPR002645">
    <property type="entry name" value="STAS_dom"/>
</dbReference>
<comment type="subcellular location">
    <subcellularLocation>
        <location evidence="1">Membrane</location>
        <topology evidence="1">Multi-pass membrane protein</topology>
    </subcellularLocation>
</comment>
<feature type="transmembrane region" description="Helical" evidence="6">
    <location>
        <begin position="223"/>
        <end position="239"/>
    </location>
</feature>
<keyword evidence="3 6" id="KW-1133">Transmembrane helix</keyword>
<name>A0AAN8J9M0_PATCE</name>
<feature type="transmembrane region" description="Helical" evidence="6">
    <location>
        <begin position="407"/>
        <end position="427"/>
    </location>
</feature>
<dbReference type="Gene3D" id="3.30.750.24">
    <property type="entry name" value="STAS domain"/>
    <property type="match status" value="1"/>
</dbReference>
<dbReference type="GO" id="GO:0016020">
    <property type="term" value="C:membrane"/>
    <property type="evidence" value="ECO:0007669"/>
    <property type="project" value="UniProtKB-SubCell"/>
</dbReference>
<dbReference type="CDD" id="cd07042">
    <property type="entry name" value="STAS_SulP_like_sulfate_transporter"/>
    <property type="match status" value="1"/>
</dbReference>
<protein>
    <recommendedName>
        <fullName evidence="7">STAS domain-containing protein</fullName>
    </recommendedName>
</protein>
<evidence type="ECO:0000256" key="4">
    <source>
        <dbReference type="ARBA" id="ARBA00023136"/>
    </source>
</evidence>
<feature type="transmembrane region" description="Helical" evidence="6">
    <location>
        <begin position="368"/>
        <end position="387"/>
    </location>
</feature>
<evidence type="ECO:0000259" key="7">
    <source>
        <dbReference type="PROSITE" id="PS50801"/>
    </source>
</evidence>
<dbReference type="GO" id="GO:0008271">
    <property type="term" value="F:secondary active sulfate transmembrane transporter activity"/>
    <property type="evidence" value="ECO:0007669"/>
    <property type="project" value="InterPro"/>
</dbReference>
<evidence type="ECO:0000313" key="8">
    <source>
        <dbReference type="EMBL" id="KAK6171323.1"/>
    </source>
</evidence>
<dbReference type="Pfam" id="PF00916">
    <property type="entry name" value="Sulfate_transp"/>
    <property type="match status" value="1"/>
</dbReference>
<dbReference type="NCBIfam" id="TIGR00815">
    <property type="entry name" value="sulP"/>
    <property type="match status" value="1"/>
</dbReference>